<protein>
    <submittedName>
        <fullName evidence="1">Uncharacterized protein</fullName>
    </submittedName>
</protein>
<gene>
    <name evidence="1" type="ORF">CDAR_82691</name>
</gene>
<dbReference type="AlphaFoldDB" id="A0AAV4QA97"/>
<sequence>MEKDSGLNSLDVSAKTLYGDCSNVEKAPYNLSQTALRLIDPKTKREKSYLAVVNLSSEEDTEADLFEKGFKVVFST</sequence>
<name>A0AAV4QA97_9ARAC</name>
<proteinExistence type="predicted"/>
<evidence type="ECO:0000313" key="2">
    <source>
        <dbReference type="Proteomes" id="UP001054837"/>
    </source>
</evidence>
<evidence type="ECO:0000313" key="1">
    <source>
        <dbReference type="EMBL" id="GIY04940.1"/>
    </source>
</evidence>
<dbReference type="Proteomes" id="UP001054837">
    <property type="component" value="Unassembled WGS sequence"/>
</dbReference>
<keyword evidence="2" id="KW-1185">Reference proteome</keyword>
<dbReference type="EMBL" id="BPLQ01004007">
    <property type="protein sequence ID" value="GIY04940.1"/>
    <property type="molecule type" value="Genomic_DNA"/>
</dbReference>
<organism evidence="1 2">
    <name type="scientific">Caerostris darwini</name>
    <dbReference type="NCBI Taxonomy" id="1538125"/>
    <lineage>
        <taxon>Eukaryota</taxon>
        <taxon>Metazoa</taxon>
        <taxon>Ecdysozoa</taxon>
        <taxon>Arthropoda</taxon>
        <taxon>Chelicerata</taxon>
        <taxon>Arachnida</taxon>
        <taxon>Araneae</taxon>
        <taxon>Araneomorphae</taxon>
        <taxon>Entelegynae</taxon>
        <taxon>Araneoidea</taxon>
        <taxon>Araneidae</taxon>
        <taxon>Caerostris</taxon>
    </lineage>
</organism>
<comment type="caution">
    <text evidence="1">The sequence shown here is derived from an EMBL/GenBank/DDBJ whole genome shotgun (WGS) entry which is preliminary data.</text>
</comment>
<reference evidence="1 2" key="1">
    <citation type="submission" date="2021-06" db="EMBL/GenBank/DDBJ databases">
        <title>Caerostris darwini draft genome.</title>
        <authorList>
            <person name="Kono N."/>
            <person name="Arakawa K."/>
        </authorList>
    </citation>
    <scope>NUCLEOTIDE SEQUENCE [LARGE SCALE GENOMIC DNA]</scope>
</reference>
<accession>A0AAV4QA97</accession>